<evidence type="ECO:0000313" key="4">
    <source>
        <dbReference type="Proteomes" id="UP000244178"/>
    </source>
</evidence>
<name>A0A2T6GBJ2_9PSED</name>
<dbReference type="Pfam" id="PF17728">
    <property type="entry name" value="BsuBI_PstI_RE_N"/>
    <property type="match status" value="1"/>
</dbReference>
<evidence type="ECO:0000313" key="3">
    <source>
        <dbReference type="EMBL" id="PUA41531.1"/>
    </source>
</evidence>
<dbReference type="InterPro" id="IPR009528">
    <property type="entry name" value="Restrct_endonuc_II_BsuBI_C"/>
</dbReference>
<keyword evidence="3" id="KW-0540">Nuclease</keyword>
<dbReference type="GO" id="GO:0009036">
    <property type="term" value="F:type II site-specific deoxyribonuclease activity"/>
    <property type="evidence" value="ECO:0007669"/>
    <property type="project" value="InterPro"/>
</dbReference>
<dbReference type="GO" id="GO:0000287">
    <property type="term" value="F:magnesium ion binding"/>
    <property type="evidence" value="ECO:0007669"/>
    <property type="project" value="InterPro"/>
</dbReference>
<comment type="caution">
    <text evidence="3">The sequence shown here is derived from an EMBL/GenBank/DDBJ whole genome shotgun (WGS) entry which is preliminary data.</text>
</comment>
<dbReference type="AlphaFoldDB" id="A0A2T6GBJ2"/>
<protein>
    <submittedName>
        <fullName evidence="3">Restriction endonuclease</fullName>
    </submittedName>
</protein>
<dbReference type="EMBL" id="PYJM01000012">
    <property type="protein sequence ID" value="PUA41531.1"/>
    <property type="molecule type" value="Genomic_DNA"/>
</dbReference>
<keyword evidence="3" id="KW-0378">Hydrolase</keyword>
<accession>A0A2T6GBJ2</accession>
<proteinExistence type="predicted"/>
<dbReference type="Proteomes" id="UP000244178">
    <property type="component" value="Unassembled WGS sequence"/>
</dbReference>
<gene>
    <name evidence="3" type="ORF">C5U62_31725</name>
</gene>
<dbReference type="InterPro" id="IPR041962">
    <property type="entry name" value="BsuBI/PstI_N_sf"/>
</dbReference>
<evidence type="ECO:0000259" key="2">
    <source>
        <dbReference type="Pfam" id="PF17728"/>
    </source>
</evidence>
<dbReference type="InterPro" id="IPR041454">
    <property type="entry name" value="BsuBI/PstI_N"/>
</dbReference>
<reference evidence="3 4" key="1">
    <citation type="submission" date="2018-03" db="EMBL/GenBank/DDBJ databases">
        <title>Draft genome sequence of the plant growth promoting rhizobacterium Pseudomonas protegens strain BNJ-SS-45 isolated from wheat (Triticum aestivum) rhizosphere.</title>
        <authorList>
            <person name="Bajpai A."/>
            <person name="Shende K."/>
            <person name="Meena N."/>
            <person name="Upadhyayula S.R."/>
            <person name="Suravajhala P."/>
            <person name="Medicherla K.M."/>
            <person name="Johri B.N."/>
        </authorList>
    </citation>
    <scope>NUCLEOTIDE SEQUENCE [LARGE SCALE GENOMIC DNA]</scope>
    <source>
        <strain evidence="3 4">BNJ-SS-45</strain>
    </source>
</reference>
<feature type="domain" description="BsuBI/PstI restriction endonuclease" evidence="1">
    <location>
        <begin position="185"/>
        <end position="342"/>
    </location>
</feature>
<dbReference type="GO" id="GO:0003677">
    <property type="term" value="F:DNA binding"/>
    <property type="evidence" value="ECO:0007669"/>
    <property type="project" value="InterPro"/>
</dbReference>
<dbReference type="Gene3D" id="1.10.10.1820">
    <property type="entry name" value="BsuBI/PstI restriction endonuclease-like"/>
    <property type="match status" value="1"/>
</dbReference>
<evidence type="ECO:0000259" key="1">
    <source>
        <dbReference type="Pfam" id="PF06616"/>
    </source>
</evidence>
<sequence length="360" mass="40100">MLPPYVPRELVAERLPLIFPEGTPNRVYCTRELAASTVFVMLYIGAIEHTDVRLGPVHVYRMTDLQAAKSSDEERLSYRSNLRKKSFEVSGKRWYADNTREPIRDETLREGLVAVGAVIEDKGVPTTSGKPRYVLKSDLAALFDSELHGEELEAAILKWQDEHLNKSALVRISLMRMGAADQEGVLVHFPNGETRTLSHGPSSLIARAVVEVFAKQFLERPAVLWLSESSNKVAMQDLRMALTIGLDIEAEKNLPDLILVDLGPKHPLIVFIEVVATDGAVTARRQEALFELTDKGGFKRSQVAFVTAYADRESAGFKKTVTGLAWGSFAWFMSEPDKIFMLCDGISQLSSLNEHLIDQA</sequence>
<dbReference type="Pfam" id="PF06616">
    <property type="entry name" value="BsuBI_PstI_RE"/>
    <property type="match status" value="1"/>
</dbReference>
<keyword evidence="3" id="KW-0255">Endonuclease</keyword>
<dbReference type="Gene3D" id="3.40.1350.80">
    <property type="match status" value="1"/>
</dbReference>
<dbReference type="RefSeq" id="WP_108546436.1">
    <property type="nucleotide sequence ID" value="NZ_PYJM01000012.1"/>
</dbReference>
<dbReference type="InterPro" id="IPR041963">
    <property type="entry name" value="BsuBI/PstI_C_sf"/>
</dbReference>
<feature type="domain" description="BsuBI/PstI restriction endonuclease HTH" evidence="2">
    <location>
        <begin position="10"/>
        <end position="172"/>
    </location>
</feature>
<organism evidence="3 4">
    <name type="scientific">Pseudomonas protegens</name>
    <dbReference type="NCBI Taxonomy" id="380021"/>
    <lineage>
        <taxon>Bacteria</taxon>
        <taxon>Pseudomonadati</taxon>
        <taxon>Pseudomonadota</taxon>
        <taxon>Gammaproteobacteria</taxon>
        <taxon>Pseudomonadales</taxon>
        <taxon>Pseudomonadaceae</taxon>
        <taxon>Pseudomonas</taxon>
    </lineage>
</organism>
<dbReference type="REBASE" id="291176">
    <property type="entry name" value="PprSS45ORF31730P"/>
</dbReference>
<dbReference type="GO" id="GO:0009307">
    <property type="term" value="P:DNA restriction-modification system"/>
    <property type="evidence" value="ECO:0007669"/>
    <property type="project" value="InterPro"/>
</dbReference>